<evidence type="ECO:0000256" key="1">
    <source>
        <dbReference type="SAM" id="Coils"/>
    </source>
</evidence>
<proteinExistence type="predicted"/>
<keyword evidence="2" id="KW-0472">Membrane</keyword>
<gene>
    <name evidence="3" type="ORF">Ctob_014656</name>
</gene>
<reference evidence="4" key="1">
    <citation type="journal article" date="2015" name="PLoS Genet.">
        <title>Genome Sequence and Transcriptome Analyses of Chrysochromulina tobin: Metabolic Tools for Enhanced Algal Fitness in the Prominent Order Prymnesiales (Haptophyceae).</title>
        <authorList>
            <person name="Hovde B.T."/>
            <person name="Deodato C.R."/>
            <person name="Hunsperger H.M."/>
            <person name="Ryken S.A."/>
            <person name="Yost W."/>
            <person name="Jha R.K."/>
            <person name="Patterson J."/>
            <person name="Monnat R.J. Jr."/>
            <person name="Barlow S.B."/>
            <person name="Starkenburg S.R."/>
            <person name="Cattolico R.A."/>
        </authorList>
    </citation>
    <scope>NUCLEOTIDE SEQUENCE</scope>
    <source>
        <strain evidence="4">CCMP291</strain>
    </source>
</reference>
<protein>
    <submittedName>
        <fullName evidence="3">Uncharacterized protein</fullName>
    </submittedName>
</protein>
<evidence type="ECO:0000313" key="4">
    <source>
        <dbReference type="Proteomes" id="UP000037460"/>
    </source>
</evidence>
<sequence length="130" mass="14878">MDEAVVTGAAIGALALLLLLVLLFYWWRWRERRHRKAKLEQQLEQLQELLTKLQKPEVPEMVQLLNDALLRAAQQNIPISEALKGLLDAVDWIKPFDGTATAAMKPSADEIEAETTFRNIWRSTSYHPTL</sequence>
<dbReference type="InterPro" id="IPR025489">
    <property type="entry name" value="DUF4381"/>
</dbReference>
<evidence type="ECO:0000256" key="2">
    <source>
        <dbReference type="SAM" id="Phobius"/>
    </source>
</evidence>
<accession>A0A0M0JWB0</accession>
<keyword evidence="1" id="KW-0175">Coiled coil</keyword>
<dbReference type="Proteomes" id="UP000037460">
    <property type="component" value="Unassembled WGS sequence"/>
</dbReference>
<keyword evidence="2" id="KW-1133">Transmembrane helix</keyword>
<dbReference type="Pfam" id="PF14316">
    <property type="entry name" value="DUF4381"/>
    <property type="match status" value="1"/>
</dbReference>
<name>A0A0M0JWB0_9EUKA</name>
<feature type="transmembrane region" description="Helical" evidence="2">
    <location>
        <begin position="6"/>
        <end position="27"/>
    </location>
</feature>
<organism evidence="3 4">
    <name type="scientific">Chrysochromulina tobinii</name>
    <dbReference type="NCBI Taxonomy" id="1460289"/>
    <lineage>
        <taxon>Eukaryota</taxon>
        <taxon>Haptista</taxon>
        <taxon>Haptophyta</taxon>
        <taxon>Prymnesiophyceae</taxon>
        <taxon>Prymnesiales</taxon>
        <taxon>Chrysochromulinaceae</taxon>
        <taxon>Chrysochromulina</taxon>
    </lineage>
</organism>
<keyword evidence="2" id="KW-0812">Transmembrane</keyword>
<dbReference type="AlphaFoldDB" id="A0A0M0JWB0"/>
<dbReference type="EMBL" id="JWZX01002230">
    <property type="protein sequence ID" value="KOO30418.1"/>
    <property type="molecule type" value="Genomic_DNA"/>
</dbReference>
<evidence type="ECO:0000313" key="3">
    <source>
        <dbReference type="EMBL" id="KOO30418.1"/>
    </source>
</evidence>
<comment type="caution">
    <text evidence="3">The sequence shown here is derived from an EMBL/GenBank/DDBJ whole genome shotgun (WGS) entry which is preliminary data.</text>
</comment>
<feature type="coiled-coil region" evidence="1">
    <location>
        <begin position="29"/>
        <end position="56"/>
    </location>
</feature>
<keyword evidence="4" id="KW-1185">Reference proteome</keyword>